<gene>
    <name evidence="1" type="ORF">MCOS_LOCUS3497</name>
</gene>
<keyword evidence="2" id="KW-1185">Reference proteome</keyword>
<proteinExistence type="predicted"/>
<protein>
    <submittedName>
        <fullName evidence="1">Uncharacterized protein</fullName>
    </submittedName>
</protein>
<name>A0A0R3U9A1_MESCO</name>
<accession>A0A0R3U9A1</accession>
<reference evidence="1 2" key="1">
    <citation type="submission" date="2018-10" db="EMBL/GenBank/DDBJ databases">
        <authorList>
            <consortium name="Pathogen Informatics"/>
        </authorList>
    </citation>
    <scope>NUCLEOTIDE SEQUENCE [LARGE SCALE GENOMIC DNA]</scope>
</reference>
<evidence type="ECO:0000313" key="1">
    <source>
        <dbReference type="EMBL" id="VDD77494.1"/>
    </source>
</evidence>
<sequence length="232" mass="25990">MATETTQGAGRQGGLRCRLSNACLASCLRACVYVYLGPQWWTLDWRRKSLATVPPPINDDILRPCESVSLRHMLRRHPWIYGLDYGGSGGDDADDDWGFGGLGSTPDSLRPRIRNYVCEGPLSPPPSLQIVLLSRCATSPRQLIIVLCWDERWLRLDIHPTTTTITTPTRTSKSHSNYHPHCTQSESVVFRLDGGSLSTVRSVVQYMDPCKCCVYSRVMVLLIEWPPKSTTP</sequence>
<evidence type="ECO:0000313" key="2">
    <source>
        <dbReference type="Proteomes" id="UP000267029"/>
    </source>
</evidence>
<dbReference type="AlphaFoldDB" id="A0A0R3U9A1"/>
<dbReference type="EMBL" id="UXSR01000811">
    <property type="protein sequence ID" value="VDD77494.1"/>
    <property type="molecule type" value="Genomic_DNA"/>
</dbReference>
<dbReference type="Proteomes" id="UP000267029">
    <property type="component" value="Unassembled WGS sequence"/>
</dbReference>
<organism evidence="1 2">
    <name type="scientific">Mesocestoides corti</name>
    <name type="common">Flatworm</name>
    <dbReference type="NCBI Taxonomy" id="53468"/>
    <lineage>
        <taxon>Eukaryota</taxon>
        <taxon>Metazoa</taxon>
        <taxon>Spiralia</taxon>
        <taxon>Lophotrochozoa</taxon>
        <taxon>Platyhelminthes</taxon>
        <taxon>Cestoda</taxon>
        <taxon>Eucestoda</taxon>
        <taxon>Cyclophyllidea</taxon>
        <taxon>Mesocestoididae</taxon>
        <taxon>Mesocestoides</taxon>
    </lineage>
</organism>